<keyword evidence="1" id="KW-0812">Transmembrane</keyword>
<reference evidence="3" key="1">
    <citation type="journal article" date="2015" name="Chem. Biol.">
        <title>Structure, bioactivity, and resistance mechanism of streptomonomicin, an unusual lasso Peptide from an understudied halophilic actinomycete.</title>
        <authorList>
            <person name="Metelev M."/>
            <person name="Tietz J.I."/>
            <person name="Melby J.O."/>
            <person name="Blair P.M."/>
            <person name="Zhu L."/>
            <person name="Livnat I."/>
            <person name="Severinov K."/>
            <person name="Mitchell D.A."/>
        </authorList>
    </citation>
    <scope>NUCLEOTIDE SEQUENCE [LARGE SCALE GENOMIC DNA]</scope>
    <source>
        <strain evidence="3">YIM 90003</strain>
    </source>
</reference>
<evidence type="ECO:0008006" key="4">
    <source>
        <dbReference type="Google" id="ProtNLM"/>
    </source>
</evidence>
<evidence type="ECO:0000256" key="1">
    <source>
        <dbReference type="SAM" id="Phobius"/>
    </source>
</evidence>
<comment type="caution">
    <text evidence="2">The sequence shown here is derived from an EMBL/GenBank/DDBJ whole genome shotgun (WGS) entry which is preliminary data.</text>
</comment>
<dbReference type="Proteomes" id="UP000031675">
    <property type="component" value="Unassembled WGS sequence"/>
</dbReference>
<keyword evidence="3" id="KW-1185">Reference proteome</keyword>
<keyword evidence="1" id="KW-0472">Membrane</keyword>
<proteinExistence type="predicted"/>
<organism evidence="2 3">
    <name type="scientific">Streptomonospora alba</name>
    <dbReference type="NCBI Taxonomy" id="183763"/>
    <lineage>
        <taxon>Bacteria</taxon>
        <taxon>Bacillati</taxon>
        <taxon>Actinomycetota</taxon>
        <taxon>Actinomycetes</taxon>
        <taxon>Streptosporangiales</taxon>
        <taxon>Nocardiopsidaceae</taxon>
        <taxon>Streptomonospora</taxon>
    </lineage>
</organism>
<evidence type="ECO:0000313" key="2">
    <source>
        <dbReference type="EMBL" id="KIH97862.1"/>
    </source>
</evidence>
<dbReference type="Pfam" id="PF14329">
    <property type="entry name" value="DUF4386"/>
    <property type="match status" value="1"/>
</dbReference>
<feature type="transmembrane region" description="Helical" evidence="1">
    <location>
        <begin position="177"/>
        <end position="199"/>
    </location>
</feature>
<sequence>MPAKAEEYGGAQRFQTASAGILALAGGVLTIACNVLQQRAEIPRGDPSAVLDHIAGNPWFAAALVGVLGALCWAVAFAAVGRTLTEPLSRAIAQMAEPVLIVAVAVFAITYAHDGFSSGVLAQQWSSGERGAGTALVDIRVMEGLVGGTSALSQPLLGLALAVYALAMLRSGQYGRVLSWVGLIAALGWFISALFLRLPGASFELLLPFVGVATIWVLAVGIALLRQSYRSRPIPNRSAGAGAE</sequence>
<feature type="transmembrane region" description="Helical" evidence="1">
    <location>
        <begin position="152"/>
        <end position="170"/>
    </location>
</feature>
<dbReference type="PROSITE" id="PS51257">
    <property type="entry name" value="PROKAR_LIPOPROTEIN"/>
    <property type="match status" value="1"/>
</dbReference>
<feature type="transmembrane region" description="Helical" evidence="1">
    <location>
        <begin position="92"/>
        <end position="112"/>
    </location>
</feature>
<keyword evidence="1" id="KW-1133">Transmembrane helix</keyword>
<name>A0A0C2JLX2_9ACTN</name>
<feature type="transmembrane region" description="Helical" evidence="1">
    <location>
        <begin position="21"/>
        <end position="39"/>
    </location>
</feature>
<protein>
    <recommendedName>
        <fullName evidence="4">DUF4386 family protein</fullName>
    </recommendedName>
</protein>
<evidence type="ECO:0000313" key="3">
    <source>
        <dbReference type="Proteomes" id="UP000031675"/>
    </source>
</evidence>
<dbReference type="OrthoDB" id="5186799at2"/>
<dbReference type="AlphaFoldDB" id="A0A0C2JLX2"/>
<dbReference type="EMBL" id="JROO01000032">
    <property type="protein sequence ID" value="KIH97862.1"/>
    <property type="molecule type" value="Genomic_DNA"/>
</dbReference>
<accession>A0A0C2JLX2</accession>
<feature type="transmembrane region" description="Helical" evidence="1">
    <location>
        <begin position="59"/>
        <end position="80"/>
    </location>
</feature>
<feature type="transmembrane region" description="Helical" evidence="1">
    <location>
        <begin position="205"/>
        <end position="225"/>
    </location>
</feature>
<gene>
    <name evidence="2" type="ORF">LP52_17260</name>
</gene>
<dbReference type="InterPro" id="IPR025495">
    <property type="entry name" value="DUF4386"/>
</dbReference>